<dbReference type="AlphaFoldDB" id="A0A913Z241"/>
<dbReference type="PANTHER" id="PTHR36300">
    <property type="entry name" value="RAW, ISOFORM A"/>
    <property type="match status" value="1"/>
</dbReference>
<name>A0A913Z241_PATMI</name>
<evidence type="ECO:0000313" key="1">
    <source>
        <dbReference type="EnsemblMetazoa" id="XP_038045767.1"/>
    </source>
</evidence>
<dbReference type="RefSeq" id="XP_038045767.1">
    <property type="nucleotide sequence ID" value="XM_038189839.1"/>
</dbReference>
<accession>A0A913Z241</accession>
<dbReference type="Pfam" id="PF15891">
    <property type="entry name" value="Nuc_deoxyri_tr2"/>
    <property type="match status" value="2"/>
</dbReference>
<sequence>MSMLCERDTNHNTEADNVNAIVDDWRNGAMQVFGATTRFVRYLEVFEEFDRGNNKLDRQNLRQALNHMKIFPTRSQIYSMLKCGSECSERDTDDFITFGEFCVFASDLEEHYEKSSALNHSCEIPNAADPRFHHSTTQRPRSSSSIPKFKVFLGGSCNPTTWRKDIAIPMLEEYNLSYYNPQVESWSHELIAIEDDAKERAELLLFVIDSSTRSVASLVEAAYLSGGGRPLVLVMKGLPTEVDNERISENELKDLKHSHAFLCDMVERQWCPIFEDLKIALHCAAKVLHQGLHMSQLTSEDRAQPVKHPTLKVGDKLRQIREVFDEFDRDSRSRISLSNAFLAIRAVTGKDLAFPAYDQIVASCAESGDKTDLDFNEFCCLVTEYKHYEPPPTSKGAFSRLVSSIYRWLSTFTIQSVPREVVQLKTDVFLGGTCLDTTWREEIAIPCLERHGLSYFNPKVADWSMSNIALEAIAKDTSLYLLFVISATSRGIASMIEVAHYVGQGRKVVLCIQHMKHGLCVYGEKLTERAITDYNRARSYLADLTERRGLALYDDIQETIDALVQKLQMEHTRQT</sequence>
<dbReference type="SUPFAM" id="SSF47473">
    <property type="entry name" value="EF-hand"/>
    <property type="match status" value="1"/>
</dbReference>
<dbReference type="GO" id="GO:0005886">
    <property type="term" value="C:plasma membrane"/>
    <property type="evidence" value="ECO:0007669"/>
    <property type="project" value="TreeGrafter"/>
</dbReference>
<evidence type="ECO:0000313" key="2">
    <source>
        <dbReference type="Proteomes" id="UP000887568"/>
    </source>
</evidence>
<dbReference type="InterPro" id="IPR039470">
    <property type="entry name" value="Nuc_deoxyri_tr2"/>
</dbReference>
<dbReference type="Gene3D" id="3.40.50.450">
    <property type="match status" value="2"/>
</dbReference>
<dbReference type="PANTHER" id="PTHR36300:SF1">
    <property type="entry name" value="RAW, ISOFORM A"/>
    <property type="match status" value="1"/>
</dbReference>
<proteinExistence type="predicted"/>
<dbReference type="OMA" id="EYICRGR"/>
<dbReference type="OrthoDB" id="6493944at2759"/>
<dbReference type="EnsemblMetazoa" id="XM_038189839.1">
    <property type="protein sequence ID" value="XP_038045767.1"/>
    <property type="gene ID" value="LOC119720226"/>
</dbReference>
<dbReference type="GeneID" id="119720226"/>
<protein>
    <submittedName>
        <fullName evidence="1">Uncharacterized protein</fullName>
    </submittedName>
</protein>
<reference evidence="1" key="1">
    <citation type="submission" date="2022-11" db="UniProtKB">
        <authorList>
            <consortium name="EnsemblMetazoa"/>
        </authorList>
    </citation>
    <scope>IDENTIFICATION</scope>
</reference>
<dbReference type="InterPro" id="IPR011992">
    <property type="entry name" value="EF-hand-dom_pair"/>
</dbReference>
<dbReference type="Proteomes" id="UP000887568">
    <property type="component" value="Unplaced"/>
</dbReference>
<keyword evidence="2" id="KW-1185">Reference proteome</keyword>
<organism evidence="1 2">
    <name type="scientific">Patiria miniata</name>
    <name type="common">Bat star</name>
    <name type="synonym">Asterina miniata</name>
    <dbReference type="NCBI Taxonomy" id="46514"/>
    <lineage>
        <taxon>Eukaryota</taxon>
        <taxon>Metazoa</taxon>
        <taxon>Echinodermata</taxon>
        <taxon>Eleutherozoa</taxon>
        <taxon>Asterozoa</taxon>
        <taxon>Asteroidea</taxon>
        <taxon>Valvatacea</taxon>
        <taxon>Valvatida</taxon>
        <taxon>Asterinidae</taxon>
        <taxon>Patiria</taxon>
    </lineage>
</organism>
<dbReference type="Gene3D" id="1.10.238.10">
    <property type="entry name" value="EF-hand"/>
    <property type="match status" value="2"/>
</dbReference>